<keyword evidence="2" id="KW-1185">Reference proteome</keyword>
<organism evidence="1 2">
    <name type="scientific">Penicillium nordicum</name>
    <dbReference type="NCBI Taxonomy" id="229535"/>
    <lineage>
        <taxon>Eukaryota</taxon>
        <taxon>Fungi</taxon>
        <taxon>Dikarya</taxon>
        <taxon>Ascomycota</taxon>
        <taxon>Pezizomycotina</taxon>
        <taxon>Eurotiomycetes</taxon>
        <taxon>Eurotiomycetidae</taxon>
        <taxon>Eurotiales</taxon>
        <taxon>Aspergillaceae</taxon>
        <taxon>Penicillium</taxon>
    </lineage>
</organism>
<sequence>MIAKALGNRKVLLHPKLLEYCHVMHYIYRSLDNLSVMLRYNGLSAYFFNSPVQGQVVASIFSSHVISRIPASNTIYYTEGLLPYSYRPYNRDRIYPRNR</sequence>
<proteinExistence type="predicted"/>
<dbReference type="Proteomes" id="UP000037696">
    <property type="component" value="Unassembled WGS sequence"/>
</dbReference>
<dbReference type="AlphaFoldDB" id="A0A0N0RZK8"/>
<accession>A0A0N0RZK8</accession>
<comment type="caution">
    <text evidence="1">The sequence shown here is derived from an EMBL/GenBank/DDBJ whole genome shotgun (WGS) entry which is preliminary data.</text>
</comment>
<evidence type="ECO:0000313" key="1">
    <source>
        <dbReference type="EMBL" id="KOS46372.1"/>
    </source>
</evidence>
<gene>
    <name evidence="1" type="ORF">ACN38_g2681</name>
</gene>
<reference evidence="1 2" key="1">
    <citation type="submission" date="2015-08" db="EMBL/GenBank/DDBJ databases">
        <title>Genome sequencing of Penicillium nordicum.</title>
        <authorList>
            <person name="Nguyen H.D."/>
            <person name="Seifert K.A."/>
        </authorList>
    </citation>
    <scope>NUCLEOTIDE SEQUENCE [LARGE SCALE GENOMIC DNA]</scope>
    <source>
        <strain evidence="1 2">DAOMC 185683</strain>
    </source>
</reference>
<protein>
    <submittedName>
        <fullName evidence="1">Uncharacterized protein</fullName>
    </submittedName>
</protein>
<dbReference type="EMBL" id="LHQQ01000030">
    <property type="protein sequence ID" value="KOS46372.1"/>
    <property type="molecule type" value="Genomic_DNA"/>
</dbReference>
<name>A0A0N0RZK8_9EURO</name>
<evidence type="ECO:0000313" key="2">
    <source>
        <dbReference type="Proteomes" id="UP000037696"/>
    </source>
</evidence>